<protein>
    <recommendedName>
        <fullName evidence="9">Ion-translocating oxidoreductase complex subunit G</fullName>
        <ecNumber evidence="9">7.-.-.-</ecNumber>
    </recommendedName>
    <alternativeName>
        <fullName evidence="9">Rnf electron transport complex subunit G</fullName>
    </alternativeName>
</protein>
<evidence type="ECO:0000256" key="8">
    <source>
        <dbReference type="ARBA" id="ARBA00022989"/>
    </source>
</evidence>
<keyword evidence="7 9" id="KW-0249">Electron transport</keyword>
<comment type="caution">
    <text evidence="11">The sequence shown here is derived from an EMBL/GenBank/DDBJ whole genome shotgun (WGS) entry which is preliminary data.</text>
</comment>
<comment type="function">
    <text evidence="9">Part of a membrane-bound complex that couples electron transfer with translocation of ions across the membrane.</text>
</comment>
<keyword evidence="5 9" id="KW-0812">Transmembrane</keyword>
<dbReference type="NCBIfam" id="NF002519">
    <property type="entry name" value="PRK01908.1"/>
    <property type="match status" value="1"/>
</dbReference>
<keyword evidence="12" id="KW-1185">Reference proteome</keyword>
<keyword evidence="8 9" id="KW-1133">Transmembrane helix</keyword>
<sequence length="211" mass="22888">MLNAIKKNGLTLALFACATTGLVAITQYLTQDEIKRQEQAQLLSILNQVIPHSLHDNALVAACTLTRSPELGTQKPMPVYIATQNGVPTALAIESIAPDGYNGNIKLITGIAEDGTILGTRVLTHQETPGLGDKIELRVSDWILKFSGKQVDDNNLALWAVRKDGGEFDQFTGATITPRAIVNAVKRTTQYVNAHRATLLAQPYNCGEDHE</sequence>
<dbReference type="SMART" id="SM00900">
    <property type="entry name" value="FMN_bind"/>
    <property type="match status" value="1"/>
</dbReference>
<dbReference type="EC" id="7.-.-.-" evidence="9"/>
<keyword evidence="9" id="KW-0997">Cell inner membrane</keyword>
<feature type="domain" description="FMN-binding" evidence="10">
    <location>
        <begin position="100"/>
        <end position="192"/>
    </location>
</feature>
<dbReference type="InterPro" id="IPR007329">
    <property type="entry name" value="FMN-bd"/>
</dbReference>
<keyword evidence="9" id="KW-0472">Membrane</keyword>
<comment type="subunit">
    <text evidence="9">The complex is composed of six subunits: RnfA, RnfB, RnfC, RnfD, RnfE and RnfG.</text>
</comment>
<dbReference type="GO" id="GO:0010181">
    <property type="term" value="F:FMN binding"/>
    <property type="evidence" value="ECO:0007669"/>
    <property type="project" value="InterPro"/>
</dbReference>
<dbReference type="NCBIfam" id="TIGR01947">
    <property type="entry name" value="rnfG"/>
    <property type="match status" value="1"/>
</dbReference>
<evidence type="ECO:0000256" key="1">
    <source>
        <dbReference type="ARBA" id="ARBA00022448"/>
    </source>
</evidence>
<accession>A0A7X8TS74</accession>
<evidence type="ECO:0000256" key="2">
    <source>
        <dbReference type="ARBA" id="ARBA00022553"/>
    </source>
</evidence>
<dbReference type="PANTHER" id="PTHR36118">
    <property type="entry name" value="ION-TRANSLOCATING OXIDOREDUCTASE COMPLEX SUBUNIT G"/>
    <property type="match status" value="1"/>
</dbReference>
<comment type="similarity">
    <text evidence="9">Belongs to the RnfG family.</text>
</comment>
<keyword evidence="6 9" id="KW-1278">Translocase</keyword>
<evidence type="ECO:0000256" key="6">
    <source>
        <dbReference type="ARBA" id="ARBA00022967"/>
    </source>
</evidence>
<dbReference type="EMBL" id="JABAIK010000013">
    <property type="protein sequence ID" value="NLS13925.1"/>
    <property type="molecule type" value="Genomic_DNA"/>
</dbReference>
<gene>
    <name evidence="11" type="primary">rsxG</name>
    <name evidence="9" type="synonym">rnfG</name>
    <name evidence="11" type="ORF">HGP28_13605</name>
</gene>
<evidence type="ECO:0000313" key="12">
    <source>
        <dbReference type="Proteomes" id="UP000535589"/>
    </source>
</evidence>
<dbReference type="AlphaFoldDB" id="A0A7X8TS74"/>
<comment type="subcellular location">
    <subcellularLocation>
        <location evidence="9">Cell inner membrane</location>
        <topology evidence="9">Single-pass membrane protein</topology>
    </subcellularLocation>
</comment>
<evidence type="ECO:0000256" key="3">
    <source>
        <dbReference type="ARBA" id="ARBA00022630"/>
    </source>
</evidence>
<dbReference type="InterPro" id="IPR010209">
    <property type="entry name" value="Ion_transpt_RnfG/RsxG"/>
</dbReference>
<dbReference type="GO" id="GO:0005886">
    <property type="term" value="C:plasma membrane"/>
    <property type="evidence" value="ECO:0007669"/>
    <property type="project" value="UniProtKB-SubCell"/>
</dbReference>
<proteinExistence type="inferred from homology"/>
<evidence type="ECO:0000313" key="11">
    <source>
        <dbReference type="EMBL" id="NLS13925.1"/>
    </source>
</evidence>
<dbReference type="PANTHER" id="PTHR36118:SF1">
    <property type="entry name" value="ION-TRANSLOCATING OXIDOREDUCTASE COMPLEX SUBUNIT G"/>
    <property type="match status" value="1"/>
</dbReference>
<name>A0A7X8TS74_9VIBR</name>
<feature type="modified residue" description="FMN phosphoryl threonine" evidence="9">
    <location>
        <position position="175"/>
    </location>
</feature>
<keyword evidence="4 9" id="KW-0288">FMN</keyword>
<dbReference type="PIRSF" id="PIRSF006091">
    <property type="entry name" value="E_trnsport_RnfG"/>
    <property type="match status" value="1"/>
</dbReference>
<comment type="cofactor">
    <cofactor evidence="9">
        <name>FMN</name>
        <dbReference type="ChEBI" id="CHEBI:58210"/>
    </cofactor>
</comment>
<organism evidence="11 12">
    <name type="scientific">Vibrio agarilyticus</name>
    <dbReference type="NCBI Taxonomy" id="2726741"/>
    <lineage>
        <taxon>Bacteria</taxon>
        <taxon>Pseudomonadati</taxon>
        <taxon>Pseudomonadota</taxon>
        <taxon>Gammaproteobacteria</taxon>
        <taxon>Vibrionales</taxon>
        <taxon>Vibrionaceae</taxon>
        <taxon>Vibrio</taxon>
    </lineage>
</organism>
<dbReference type="RefSeq" id="WP_168837017.1">
    <property type="nucleotide sequence ID" value="NZ_JABAIK010000013.1"/>
</dbReference>
<evidence type="ECO:0000256" key="9">
    <source>
        <dbReference type="HAMAP-Rule" id="MF_00479"/>
    </source>
</evidence>
<keyword evidence="1 9" id="KW-0813">Transport</keyword>
<dbReference type="GO" id="GO:0022900">
    <property type="term" value="P:electron transport chain"/>
    <property type="evidence" value="ECO:0007669"/>
    <property type="project" value="UniProtKB-UniRule"/>
</dbReference>
<dbReference type="HAMAP" id="MF_00479">
    <property type="entry name" value="RsxG_RnfG"/>
    <property type="match status" value="1"/>
</dbReference>
<dbReference type="Pfam" id="PF04205">
    <property type="entry name" value="FMN_bind"/>
    <property type="match status" value="1"/>
</dbReference>
<reference evidence="11 12" key="1">
    <citation type="submission" date="2020-04" db="EMBL/GenBank/DDBJ databases">
        <title>Vibrio sp. SM6, a novel species isolated from seawater.</title>
        <authorList>
            <person name="Wang X."/>
        </authorList>
    </citation>
    <scope>NUCLEOTIDE SEQUENCE [LARGE SCALE GENOMIC DNA]</scope>
    <source>
        <strain evidence="11 12">SM6</strain>
    </source>
</reference>
<dbReference type="GO" id="GO:0009055">
    <property type="term" value="F:electron transfer activity"/>
    <property type="evidence" value="ECO:0007669"/>
    <property type="project" value="InterPro"/>
</dbReference>
<dbReference type="Proteomes" id="UP000535589">
    <property type="component" value="Unassembled WGS sequence"/>
</dbReference>
<evidence type="ECO:0000256" key="4">
    <source>
        <dbReference type="ARBA" id="ARBA00022643"/>
    </source>
</evidence>
<keyword evidence="3 9" id="KW-0285">Flavoprotein</keyword>
<evidence type="ECO:0000259" key="10">
    <source>
        <dbReference type="SMART" id="SM00900"/>
    </source>
</evidence>
<keyword evidence="9" id="KW-1003">Cell membrane</keyword>
<keyword evidence="2 9" id="KW-0597">Phosphoprotein</keyword>
<evidence type="ECO:0000256" key="7">
    <source>
        <dbReference type="ARBA" id="ARBA00022982"/>
    </source>
</evidence>
<evidence type="ECO:0000256" key="5">
    <source>
        <dbReference type="ARBA" id="ARBA00022692"/>
    </source>
</evidence>